<gene>
    <name evidence="1" type="ORF">HPB47_026351</name>
</gene>
<name>A0AC60PYY7_IXOPE</name>
<keyword evidence="2" id="KW-1185">Reference proteome</keyword>
<sequence length="121" mass="12785">MAASGIHWAARSRVHGELDIADSAAALASNQFVPGVALPCVPVLRALLEVSEEDGLDRIDRSPVALSGLLLRGRSPSLSTNALFTNKTAFAHVGTRAQKPDLREAKHLRMPSTDSSATAVM</sequence>
<comment type="caution">
    <text evidence="1">The sequence shown here is derived from an EMBL/GenBank/DDBJ whole genome shotgun (WGS) entry which is preliminary data.</text>
</comment>
<dbReference type="EMBL" id="JABSTQ010009708">
    <property type="protein sequence ID" value="KAG0426551.1"/>
    <property type="molecule type" value="Genomic_DNA"/>
</dbReference>
<dbReference type="Proteomes" id="UP000805193">
    <property type="component" value="Unassembled WGS sequence"/>
</dbReference>
<proteinExistence type="predicted"/>
<evidence type="ECO:0000313" key="2">
    <source>
        <dbReference type="Proteomes" id="UP000805193"/>
    </source>
</evidence>
<accession>A0AC60PYY7</accession>
<organism evidence="1 2">
    <name type="scientific">Ixodes persulcatus</name>
    <name type="common">Taiga tick</name>
    <dbReference type="NCBI Taxonomy" id="34615"/>
    <lineage>
        <taxon>Eukaryota</taxon>
        <taxon>Metazoa</taxon>
        <taxon>Ecdysozoa</taxon>
        <taxon>Arthropoda</taxon>
        <taxon>Chelicerata</taxon>
        <taxon>Arachnida</taxon>
        <taxon>Acari</taxon>
        <taxon>Parasitiformes</taxon>
        <taxon>Ixodida</taxon>
        <taxon>Ixodoidea</taxon>
        <taxon>Ixodidae</taxon>
        <taxon>Ixodinae</taxon>
        <taxon>Ixodes</taxon>
    </lineage>
</organism>
<reference evidence="1 2" key="1">
    <citation type="journal article" date="2020" name="Cell">
        <title>Large-Scale Comparative Analyses of Tick Genomes Elucidate Their Genetic Diversity and Vector Capacities.</title>
        <authorList>
            <consortium name="Tick Genome and Microbiome Consortium (TIGMIC)"/>
            <person name="Jia N."/>
            <person name="Wang J."/>
            <person name="Shi W."/>
            <person name="Du L."/>
            <person name="Sun Y."/>
            <person name="Zhan W."/>
            <person name="Jiang J.F."/>
            <person name="Wang Q."/>
            <person name="Zhang B."/>
            <person name="Ji P."/>
            <person name="Bell-Sakyi L."/>
            <person name="Cui X.M."/>
            <person name="Yuan T.T."/>
            <person name="Jiang B.G."/>
            <person name="Yang W.F."/>
            <person name="Lam T.T."/>
            <person name="Chang Q.C."/>
            <person name="Ding S.J."/>
            <person name="Wang X.J."/>
            <person name="Zhu J.G."/>
            <person name="Ruan X.D."/>
            <person name="Zhao L."/>
            <person name="Wei J.T."/>
            <person name="Ye R.Z."/>
            <person name="Que T.C."/>
            <person name="Du C.H."/>
            <person name="Zhou Y.H."/>
            <person name="Cheng J.X."/>
            <person name="Dai P.F."/>
            <person name="Guo W.B."/>
            <person name="Han X.H."/>
            <person name="Huang E.J."/>
            <person name="Li L.F."/>
            <person name="Wei W."/>
            <person name="Gao Y.C."/>
            <person name="Liu J.Z."/>
            <person name="Shao H.Z."/>
            <person name="Wang X."/>
            <person name="Wang C.C."/>
            <person name="Yang T.C."/>
            <person name="Huo Q.B."/>
            <person name="Li W."/>
            <person name="Chen H.Y."/>
            <person name="Chen S.E."/>
            <person name="Zhou L.G."/>
            <person name="Ni X.B."/>
            <person name="Tian J.H."/>
            <person name="Sheng Y."/>
            <person name="Liu T."/>
            <person name="Pan Y.S."/>
            <person name="Xia L.Y."/>
            <person name="Li J."/>
            <person name="Zhao F."/>
            <person name="Cao W.C."/>
        </authorList>
    </citation>
    <scope>NUCLEOTIDE SEQUENCE [LARGE SCALE GENOMIC DNA]</scope>
    <source>
        <tissue evidence="1">Larvae</tissue>
    </source>
</reference>
<evidence type="ECO:0000313" key="1">
    <source>
        <dbReference type="EMBL" id="KAG0426551.1"/>
    </source>
</evidence>
<protein>
    <submittedName>
        <fullName evidence="1">Uncharacterized protein</fullName>
    </submittedName>
</protein>